<organism evidence="1 2">
    <name type="scientific">Diaphorina citri</name>
    <name type="common">Asian citrus psyllid</name>
    <dbReference type="NCBI Taxonomy" id="121845"/>
    <lineage>
        <taxon>Eukaryota</taxon>
        <taxon>Metazoa</taxon>
        <taxon>Ecdysozoa</taxon>
        <taxon>Arthropoda</taxon>
        <taxon>Hexapoda</taxon>
        <taxon>Insecta</taxon>
        <taxon>Pterygota</taxon>
        <taxon>Neoptera</taxon>
        <taxon>Paraneoptera</taxon>
        <taxon>Hemiptera</taxon>
        <taxon>Sternorrhyncha</taxon>
        <taxon>Psylloidea</taxon>
        <taxon>Psyllidae</taxon>
        <taxon>Diaphorininae</taxon>
        <taxon>Diaphorina</taxon>
    </lineage>
</organism>
<name>A0A1S3CVX1_DIACI</name>
<dbReference type="PANTHER" id="PTHR44927">
    <property type="entry name" value="FK506-BINDING PROTEIN 15"/>
    <property type="match status" value="1"/>
</dbReference>
<reference evidence="2" key="1">
    <citation type="submission" date="2025-08" db="UniProtKB">
        <authorList>
            <consortium name="RefSeq"/>
        </authorList>
    </citation>
    <scope>IDENTIFICATION</scope>
</reference>
<evidence type="ECO:0000313" key="2">
    <source>
        <dbReference type="RefSeq" id="XP_008468131.1"/>
    </source>
</evidence>
<dbReference type="STRING" id="121845.A0A1S3CVX1"/>
<dbReference type="RefSeq" id="XP_008468131.1">
    <property type="nucleotide sequence ID" value="XM_008469909.2"/>
</dbReference>
<protein>
    <submittedName>
        <fullName evidence="2">Uncharacterized protein LOC103505570</fullName>
    </submittedName>
</protein>
<evidence type="ECO:0000313" key="1">
    <source>
        <dbReference type="Proteomes" id="UP000079169"/>
    </source>
</evidence>
<accession>A0A1S3CVX1</accession>
<dbReference type="PANTHER" id="PTHR44927:SF1">
    <property type="entry name" value="FK506-BINDING PROTEIN 15"/>
    <property type="match status" value="1"/>
</dbReference>
<dbReference type="PaxDb" id="121845-A0A1S3CVX1"/>
<sequence length="444" mass="50583">MESKNKDAKKYSLSVLLAKVVGCTKIEDGVTTKFGVVGAAIWGSNNHKFYELVLYKQPKDDYVSRICINRNFRFNIDSEDTASAFIGDKIQWVLNFTSGGDLREFAIHVGLARWIVSDMKSALTQEVHVMKLPDEEEDVDKVLSEHGDYIEIYYVAKVVTKDQQFGAEVANNTNDGRPLGLKIGTEWDKGLIGATPGSKRLIIIPHQSLGIWKCLVPNFQHLSLLVKIQRFGKSESDFNIWTPIATPGPSIPSQVNSRACRPGLITQLFKHGQTPPMRGAVNRKLFHLSQPFGIEQNLSIHPYKLLQFSRSLDMNDNLTLALFETLTQMKVCNSKVKEFCTQLQIKNTAVREKIENALKSNLKIIHELEENFMEINERRNVDEYFMDHPDTAEDKVEKLGDETELNNYELNHPFEKTQPEVRIFTCESSLPDIAQLTRLERQEH</sequence>
<dbReference type="AlphaFoldDB" id="A0A1S3CVX1"/>
<dbReference type="KEGG" id="dci:103505570"/>
<keyword evidence="1" id="KW-1185">Reference proteome</keyword>
<dbReference type="OrthoDB" id="5842926at2759"/>
<dbReference type="GeneID" id="103505570"/>
<dbReference type="SUPFAM" id="SSF54534">
    <property type="entry name" value="FKBP-like"/>
    <property type="match status" value="1"/>
</dbReference>
<dbReference type="Proteomes" id="UP000079169">
    <property type="component" value="Unplaced"/>
</dbReference>
<gene>
    <name evidence="2" type="primary">LOC103505570</name>
</gene>
<proteinExistence type="predicted"/>